<dbReference type="PANTHER" id="PTHR48111:SF67">
    <property type="entry name" value="TRANSCRIPTIONAL REGULATORY PROTEIN TCTD"/>
    <property type="match status" value="1"/>
</dbReference>
<dbReference type="InterPro" id="IPR011006">
    <property type="entry name" value="CheY-like_superfamily"/>
</dbReference>
<keyword evidence="3" id="KW-0804">Transcription</keyword>
<comment type="caution">
    <text evidence="9">The sequence shown here is derived from an EMBL/GenBank/DDBJ whole genome shotgun (WGS) entry which is preliminary data.</text>
</comment>
<feature type="domain" description="OmpR/PhoB-type" evidence="7">
    <location>
        <begin position="122"/>
        <end position="218"/>
    </location>
</feature>
<name>A0A0P7WGB8_9RHOB</name>
<evidence type="ECO:0000256" key="2">
    <source>
        <dbReference type="ARBA" id="ARBA00023125"/>
    </source>
</evidence>
<evidence type="ECO:0000259" key="7">
    <source>
        <dbReference type="PROSITE" id="PS51755"/>
    </source>
</evidence>
<dbReference type="Pfam" id="PF00072">
    <property type="entry name" value="Response_reg"/>
    <property type="match status" value="1"/>
</dbReference>
<evidence type="ECO:0000259" key="6">
    <source>
        <dbReference type="PROSITE" id="PS50110"/>
    </source>
</evidence>
<dbReference type="Gene3D" id="6.10.250.690">
    <property type="match status" value="1"/>
</dbReference>
<reference evidence="8 11" key="2">
    <citation type="submission" date="2016-01" db="EMBL/GenBank/DDBJ databases">
        <authorList>
            <person name="Varghese N."/>
        </authorList>
    </citation>
    <scope>NUCLEOTIDE SEQUENCE [LARGE SCALE GENOMIC DNA]</scope>
    <source>
        <strain evidence="8 11">HL-91</strain>
    </source>
</reference>
<evidence type="ECO:0000313" key="9">
    <source>
        <dbReference type="EMBL" id="KPP89386.1"/>
    </source>
</evidence>
<dbReference type="Pfam" id="PF00486">
    <property type="entry name" value="Trans_reg_C"/>
    <property type="match status" value="1"/>
</dbReference>
<dbReference type="InterPro" id="IPR039420">
    <property type="entry name" value="WalR-like"/>
</dbReference>
<dbReference type="AlphaFoldDB" id="A0A0P7WGB8"/>
<gene>
    <name evidence="9" type="primary">tctD-2</name>
    <name evidence="8" type="ORF">Ga0058931_2741</name>
    <name evidence="9" type="ORF">HLUCCA05_14770</name>
</gene>
<dbReference type="PANTHER" id="PTHR48111">
    <property type="entry name" value="REGULATOR OF RPOS"/>
    <property type="match status" value="1"/>
</dbReference>
<dbReference type="InterPro" id="IPR036388">
    <property type="entry name" value="WH-like_DNA-bd_sf"/>
</dbReference>
<evidence type="ECO:0000256" key="1">
    <source>
        <dbReference type="ARBA" id="ARBA00023015"/>
    </source>
</evidence>
<dbReference type="CDD" id="cd00383">
    <property type="entry name" value="trans_reg_C"/>
    <property type="match status" value="1"/>
</dbReference>
<dbReference type="InterPro" id="IPR001789">
    <property type="entry name" value="Sig_transdc_resp-reg_receiver"/>
</dbReference>
<keyword evidence="1" id="KW-0805">Transcription regulation</keyword>
<reference evidence="9 10" key="1">
    <citation type="submission" date="2015-09" db="EMBL/GenBank/DDBJ databases">
        <title>Identification and resolution of microdiversity through metagenomic sequencing of parallel consortia.</title>
        <authorList>
            <person name="Nelson W.C."/>
            <person name="Romine M.F."/>
            <person name="Lindemann S.R."/>
        </authorList>
    </citation>
    <scope>NUCLEOTIDE SEQUENCE [LARGE SCALE GENOMIC DNA]</scope>
    <source>
        <strain evidence="9">HL-91</strain>
    </source>
</reference>
<dbReference type="GO" id="GO:0000156">
    <property type="term" value="F:phosphorelay response regulator activity"/>
    <property type="evidence" value="ECO:0007669"/>
    <property type="project" value="TreeGrafter"/>
</dbReference>
<feature type="modified residue" description="4-aspartylphosphate" evidence="4">
    <location>
        <position position="49"/>
    </location>
</feature>
<dbReference type="GO" id="GO:0032993">
    <property type="term" value="C:protein-DNA complex"/>
    <property type="evidence" value="ECO:0007669"/>
    <property type="project" value="TreeGrafter"/>
</dbReference>
<dbReference type="STRING" id="1666912.Ga0058931_2741"/>
<keyword evidence="11" id="KW-1185">Reference proteome</keyword>
<evidence type="ECO:0000313" key="8">
    <source>
        <dbReference type="EMBL" id="CUX83046.1"/>
    </source>
</evidence>
<evidence type="ECO:0000256" key="4">
    <source>
        <dbReference type="PROSITE-ProRule" id="PRU00169"/>
    </source>
</evidence>
<dbReference type="PROSITE" id="PS51755">
    <property type="entry name" value="OMPR_PHOB"/>
    <property type="match status" value="1"/>
</dbReference>
<evidence type="ECO:0000256" key="5">
    <source>
        <dbReference type="PROSITE-ProRule" id="PRU01091"/>
    </source>
</evidence>
<dbReference type="GO" id="GO:0005829">
    <property type="term" value="C:cytosol"/>
    <property type="evidence" value="ECO:0007669"/>
    <property type="project" value="TreeGrafter"/>
</dbReference>
<dbReference type="GO" id="GO:0006355">
    <property type="term" value="P:regulation of DNA-templated transcription"/>
    <property type="evidence" value="ECO:0007669"/>
    <property type="project" value="InterPro"/>
</dbReference>
<keyword evidence="2 5" id="KW-0238">DNA-binding</keyword>
<dbReference type="PROSITE" id="PS50110">
    <property type="entry name" value="RESPONSE_REGULATORY"/>
    <property type="match status" value="1"/>
</dbReference>
<evidence type="ECO:0000256" key="3">
    <source>
        <dbReference type="ARBA" id="ARBA00023163"/>
    </source>
</evidence>
<dbReference type="EMBL" id="FBYC01000004">
    <property type="protein sequence ID" value="CUX83046.1"/>
    <property type="molecule type" value="Genomic_DNA"/>
</dbReference>
<dbReference type="GO" id="GO:0000976">
    <property type="term" value="F:transcription cis-regulatory region binding"/>
    <property type="evidence" value="ECO:0007669"/>
    <property type="project" value="TreeGrafter"/>
</dbReference>
<evidence type="ECO:0000313" key="11">
    <source>
        <dbReference type="Proteomes" id="UP000182045"/>
    </source>
</evidence>
<dbReference type="Gene3D" id="1.10.10.10">
    <property type="entry name" value="Winged helix-like DNA-binding domain superfamily/Winged helix DNA-binding domain"/>
    <property type="match status" value="1"/>
</dbReference>
<proteinExistence type="predicted"/>
<dbReference type="Gene3D" id="3.40.50.2300">
    <property type="match status" value="1"/>
</dbReference>
<sequence>MLLIEDNDELAEMVMDRFLAEGHAIDRETDGAQADALLIHSHFDLLILDINLPGLPGTEVLRRLRARGDRTPVLILTARSEIDDRISGLDLGADDYIIKPIDFRELAARARALVRRRAGQASNQFVVGGLVYDRAAKRATLDGVDLELRSRDVHLLEAFLSSLGRVLSKEEVADRIYTFEETPTLNAVEQAVVRLRRKLEGSPLRLRTIRGLGYIADVRD</sequence>
<feature type="DNA-binding region" description="OmpR/PhoB-type" evidence="5">
    <location>
        <begin position="122"/>
        <end position="218"/>
    </location>
</feature>
<keyword evidence="4" id="KW-0597">Phosphoprotein</keyword>
<accession>A0A0P7WGB8</accession>
<dbReference type="Proteomes" id="UP000182045">
    <property type="component" value="Unassembled WGS sequence"/>
</dbReference>
<dbReference type="SUPFAM" id="SSF52172">
    <property type="entry name" value="CheY-like"/>
    <property type="match status" value="1"/>
</dbReference>
<evidence type="ECO:0000313" key="10">
    <source>
        <dbReference type="Proteomes" id="UP000050413"/>
    </source>
</evidence>
<feature type="domain" description="Response regulatory" evidence="6">
    <location>
        <begin position="1"/>
        <end position="114"/>
    </location>
</feature>
<dbReference type="SMART" id="SM00448">
    <property type="entry name" value="REC"/>
    <property type="match status" value="1"/>
</dbReference>
<protein>
    <submittedName>
        <fullName evidence="9">Tricarboxylic acid-responsive two component signal transduction system response regulator TctD</fullName>
    </submittedName>
    <submittedName>
        <fullName evidence="8">Two-component system, OmpR family, response regulator TctD</fullName>
    </submittedName>
</protein>
<dbReference type="InterPro" id="IPR001867">
    <property type="entry name" value="OmpR/PhoB-type_DNA-bd"/>
</dbReference>
<organism evidence="9 10">
    <name type="scientific">Roseibaca calidilacus</name>
    <dbReference type="NCBI Taxonomy" id="1666912"/>
    <lineage>
        <taxon>Bacteria</taxon>
        <taxon>Pseudomonadati</taxon>
        <taxon>Pseudomonadota</taxon>
        <taxon>Alphaproteobacteria</taxon>
        <taxon>Rhodobacterales</taxon>
        <taxon>Paracoccaceae</taxon>
        <taxon>Roseinatronobacter</taxon>
    </lineage>
</organism>
<dbReference type="Proteomes" id="UP000050413">
    <property type="component" value="Unassembled WGS sequence"/>
</dbReference>
<dbReference type="EMBL" id="LJSG01000022">
    <property type="protein sequence ID" value="KPP89386.1"/>
    <property type="molecule type" value="Genomic_DNA"/>
</dbReference>
<dbReference type="SMART" id="SM00862">
    <property type="entry name" value="Trans_reg_C"/>
    <property type="match status" value="1"/>
</dbReference>